<dbReference type="InterPro" id="IPR051906">
    <property type="entry name" value="TolC-like"/>
</dbReference>
<evidence type="ECO:0000256" key="2">
    <source>
        <dbReference type="ARBA" id="ARBA00022448"/>
    </source>
</evidence>
<dbReference type="GO" id="GO:0015288">
    <property type="term" value="F:porin activity"/>
    <property type="evidence" value="ECO:0007669"/>
    <property type="project" value="TreeGrafter"/>
</dbReference>
<keyword evidence="6" id="KW-0998">Cell outer membrane</keyword>
<evidence type="ECO:0000256" key="4">
    <source>
        <dbReference type="ARBA" id="ARBA00022692"/>
    </source>
</evidence>
<dbReference type="InterPro" id="IPR003423">
    <property type="entry name" value="OMP_efflux"/>
</dbReference>
<dbReference type="EMBL" id="BARU01034303">
    <property type="protein sequence ID" value="GAH62713.1"/>
    <property type="molecule type" value="Genomic_DNA"/>
</dbReference>
<dbReference type="GO" id="GO:0009279">
    <property type="term" value="C:cell outer membrane"/>
    <property type="evidence" value="ECO:0007669"/>
    <property type="project" value="UniProtKB-SubCell"/>
</dbReference>
<dbReference type="Gene3D" id="1.20.1600.10">
    <property type="entry name" value="Outer membrane efflux proteins (OEP)"/>
    <property type="match status" value="1"/>
</dbReference>
<dbReference type="PANTHER" id="PTHR30026:SF20">
    <property type="entry name" value="OUTER MEMBRANE PROTEIN TOLC"/>
    <property type="match status" value="1"/>
</dbReference>
<protein>
    <recommendedName>
        <fullName evidence="9">TolC family protein</fullName>
    </recommendedName>
</protein>
<evidence type="ECO:0000256" key="6">
    <source>
        <dbReference type="ARBA" id="ARBA00023237"/>
    </source>
</evidence>
<accession>X1IYU7</accession>
<evidence type="ECO:0008006" key="9">
    <source>
        <dbReference type="Google" id="ProtNLM"/>
    </source>
</evidence>
<comment type="caution">
    <text evidence="8">The sequence shown here is derived from an EMBL/GenBank/DDBJ whole genome shotgun (WGS) entry which is preliminary data.</text>
</comment>
<evidence type="ECO:0000256" key="1">
    <source>
        <dbReference type="ARBA" id="ARBA00004442"/>
    </source>
</evidence>
<evidence type="ECO:0000313" key="8">
    <source>
        <dbReference type="EMBL" id="GAH62713.1"/>
    </source>
</evidence>
<dbReference type="SUPFAM" id="SSF56954">
    <property type="entry name" value="Outer membrane efflux proteins (OEP)"/>
    <property type="match status" value="1"/>
</dbReference>
<gene>
    <name evidence="8" type="ORF">S03H2_53861</name>
</gene>
<keyword evidence="4" id="KW-0812">Transmembrane</keyword>
<keyword evidence="7" id="KW-0175">Coiled coil</keyword>
<dbReference type="Pfam" id="PF02321">
    <property type="entry name" value="OEP"/>
    <property type="match status" value="1"/>
</dbReference>
<comment type="subcellular location">
    <subcellularLocation>
        <location evidence="1">Cell outer membrane</location>
    </subcellularLocation>
</comment>
<proteinExistence type="predicted"/>
<evidence type="ECO:0000256" key="5">
    <source>
        <dbReference type="ARBA" id="ARBA00023136"/>
    </source>
</evidence>
<dbReference type="GO" id="GO:0015562">
    <property type="term" value="F:efflux transmembrane transporter activity"/>
    <property type="evidence" value="ECO:0007669"/>
    <property type="project" value="InterPro"/>
</dbReference>
<keyword evidence="3" id="KW-1134">Transmembrane beta strand</keyword>
<evidence type="ECO:0000256" key="7">
    <source>
        <dbReference type="SAM" id="Coils"/>
    </source>
</evidence>
<feature type="non-terminal residue" evidence="8">
    <location>
        <position position="1"/>
    </location>
</feature>
<reference evidence="8" key="1">
    <citation type="journal article" date="2014" name="Front. Microbiol.">
        <title>High frequency of phylogenetically diverse reductive dehalogenase-homologous genes in deep subseafloor sedimentary metagenomes.</title>
        <authorList>
            <person name="Kawai M."/>
            <person name="Futagami T."/>
            <person name="Toyoda A."/>
            <person name="Takaki Y."/>
            <person name="Nishi S."/>
            <person name="Hori S."/>
            <person name="Arai W."/>
            <person name="Tsubouchi T."/>
            <person name="Morono Y."/>
            <person name="Uchiyama I."/>
            <person name="Ito T."/>
            <person name="Fujiyama A."/>
            <person name="Inagaki F."/>
            <person name="Takami H."/>
        </authorList>
    </citation>
    <scope>NUCLEOTIDE SEQUENCE</scope>
    <source>
        <strain evidence="8">Expedition CK06-06</strain>
    </source>
</reference>
<feature type="coiled-coil region" evidence="7">
    <location>
        <begin position="52"/>
        <end position="118"/>
    </location>
</feature>
<dbReference type="PANTHER" id="PTHR30026">
    <property type="entry name" value="OUTER MEMBRANE PROTEIN TOLC"/>
    <property type="match status" value="1"/>
</dbReference>
<organism evidence="8">
    <name type="scientific">marine sediment metagenome</name>
    <dbReference type="NCBI Taxonomy" id="412755"/>
    <lineage>
        <taxon>unclassified sequences</taxon>
        <taxon>metagenomes</taxon>
        <taxon>ecological metagenomes</taxon>
    </lineage>
</organism>
<keyword evidence="5" id="KW-0472">Membrane</keyword>
<dbReference type="AlphaFoldDB" id="X1IYU7"/>
<evidence type="ECO:0000256" key="3">
    <source>
        <dbReference type="ARBA" id="ARBA00022452"/>
    </source>
</evidence>
<dbReference type="GO" id="GO:1990281">
    <property type="term" value="C:efflux pump complex"/>
    <property type="evidence" value="ECO:0007669"/>
    <property type="project" value="TreeGrafter"/>
</dbReference>
<sequence length="164" mass="19266">HPDLSLNLTFELNGQTIPWSEDDWDENWNMNFIISIGSKGSLFDSGKSLWRIRQAEETVNLLRTGISRLKKQLHWQTRQAIEEVRTRYSNHQAKEAEFKEAEERLKNARTSYENELITREEWGVARLYLLENRMERLSALYYYELSLAQLEFLTAGDAFGAGDF</sequence>
<keyword evidence="2" id="KW-0813">Transport</keyword>
<name>X1IYU7_9ZZZZ</name>